<dbReference type="AlphaFoldDB" id="A0A7S0ZFN2"/>
<evidence type="ECO:0000256" key="7">
    <source>
        <dbReference type="ARBA" id="ARBA00022605"/>
    </source>
</evidence>
<dbReference type="GO" id="GO:0003992">
    <property type="term" value="F:N2-acetyl-L-ornithine:2-oxoglutarate 5-aminotransferase activity"/>
    <property type="evidence" value="ECO:0007669"/>
    <property type="project" value="UniProtKB-EC"/>
</dbReference>
<dbReference type="GO" id="GO:0042802">
    <property type="term" value="F:identical protein binding"/>
    <property type="evidence" value="ECO:0007669"/>
    <property type="project" value="TreeGrafter"/>
</dbReference>
<keyword evidence="9 10" id="KW-0663">Pyridoxal phosphate</keyword>
<dbReference type="InterPro" id="IPR004636">
    <property type="entry name" value="AcOrn/SuccOrn_fam"/>
</dbReference>
<dbReference type="GO" id="GO:0005739">
    <property type="term" value="C:mitochondrion"/>
    <property type="evidence" value="ECO:0007669"/>
    <property type="project" value="UniProtKB-SubCell"/>
</dbReference>
<dbReference type="Gene3D" id="3.40.640.10">
    <property type="entry name" value="Type I PLP-dependent aspartate aminotransferase-like (Major domain)"/>
    <property type="match status" value="1"/>
</dbReference>
<keyword evidence="6" id="KW-0032">Aminotransferase</keyword>
<dbReference type="SUPFAM" id="SSF53383">
    <property type="entry name" value="PLP-dependent transferases"/>
    <property type="match status" value="1"/>
</dbReference>
<evidence type="ECO:0000256" key="1">
    <source>
        <dbReference type="ARBA" id="ARBA00001933"/>
    </source>
</evidence>
<dbReference type="InterPro" id="IPR050103">
    <property type="entry name" value="Class-III_PLP-dep_AT"/>
</dbReference>
<dbReference type="HAMAP" id="MF_01107">
    <property type="entry name" value="ArgD_aminotrans_3"/>
    <property type="match status" value="1"/>
</dbReference>
<evidence type="ECO:0000256" key="10">
    <source>
        <dbReference type="RuleBase" id="RU003560"/>
    </source>
</evidence>
<dbReference type="GO" id="GO:0006526">
    <property type="term" value="P:L-arginine biosynthetic process"/>
    <property type="evidence" value="ECO:0007669"/>
    <property type="project" value="UniProtKB-UniPathway"/>
</dbReference>
<accession>A0A7S0ZFN2</accession>
<dbReference type="EC" id="2.6.1.11" evidence="5"/>
<reference evidence="11" key="1">
    <citation type="submission" date="2021-01" db="EMBL/GenBank/DDBJ databases">
        <authorList>
            <person name="Corre E."/>
            <person name="Pelletier E."/>
            <person name="Niang G."/>
            <person name="Scheremetjew M."/>
            <person name="Finn R."/>
            <person name="Kale V."/>
            <person name="Holt S."/>
            <person name="Cochrane G."/>
            <person name="Meng A."/>
            <person name="Brown T."/>
            <person name="Cohen L."/>
        </authorList>
    </citation>
    <scope>NUCLEOTIDE SEQUENCE</scope>
    <source>
        <strain evidence="11">CCMP3278</strain>
    </source>
</reference>
<dbReference type="PANTHER" id="PTHR11986">
    <property type="entry name" value="AMINOTRANSFERASE CLASS III"/>
    <property type="match status" value="1"/>
</dbReference>
<dbReference type="PIRSF" id="PIRSF000521">
    <property type="entry name" value="Transaminase_4ab_Lys_Orn"/>
    <property type="match status" value="1"/>
</dbReference>
<dbReference type="NCBIfam" id="NF002325">
    <property type="entry name" value="PRK01278.1"/>
    <property type="match status" value="1"/>
</dbReference>
<protein>
    <recommendedName>
        <fullName evidence="5">acetylornithine transaminase</fullName>
        <ecNumber evidence="5">2.6.1.11</ecNumber>
    </recommendedName>
</protein>
<dbReference type="CDD" id="cd00610">
    <property type="entry name" value="OAT_like"/>
    <property type="match status" value="1"/>
</dbReference>
<dbReference type="InterPro" id="IPR015424">
    <property type="entry name" value="PyrdxlP-dep_Trfase"/>
</dbReference>
<dbReference type="PANTHER" id="PTHR11986:SF79">
    <property type="entry name" value="ACETYLORNITHINE AMINOTRANSFERASE, MITOCHONDRIAL"/>
    <property type="match status" value="1"/>
</dbReference>
<dbReference type="PROSITE" id="PS00600">
    <property type="entry name" value="AA_TRANSFER_CLASS_3"/>
    <property type="match status" value="1"/>
</dbReference>
<dbReference type="FunFam" id="3.40.640.10:FF:000004">
    <property type="entry name" value="Acetylornithine aminotransferase"/>
    <property type="match status" value="1"/>
</dbReference>
<dbReference type="UniPathway" id="UPA00068">
    <property type="reaction ID" value="UER00109"/>
</dbReference>
<proteinExistence type="inferred from homology"/>
<dbReference type="InterPro" id="IPR049704">
    <property type="entry name" value="Aminotrans_3_PPA_site"/>
</dbReference>
<comment type="pathway">
    <text evidence="3">Amino-acid biosynthesis; L-arginine biosynthesis; N(2)-acetyl-L-ornithine from L-glutamate: step 4/4.</text>
</comment>
<sequence>MEIGFVAGLGIRSNAVNLNVYSSKSASICGVQVGSQCMKHKRQDHLHTKVAQVNMTVAKPTSDTEIKSGYNFHDQFDKYVMNTYGRFKIAMVAGKGTKLYDSTGKEYLDLVAGIATCTLGHGNPKLAETASNVMKNVHHVSNLFYIPPQGELAKVLVENSVAERVFFCNSGAEANEAALKLSRKYFNSKPENEGKAPVVICAQQSFHGRTLGTVSATGQLKYQKGFAPLLPGFEFTPYNDIESLNKLVESINNSGSRKVAAIMLEPVQGEGGVRPATAAFLQRARDLCDEQDALLMFDEVQVGVGRTGNLWGYEQSGVKPDVFTLAKGLAGGVPIGAMLCRSKCDVFGPGEHASTFGGNFLATSCGLTVLNELLNEGLLLNVQKRGSELKNGLIELQEKYPSIISEVRGTGLILGYELSADAGFTSVDVVGKCIEAGVLVVPAGPSVVRMVPPLNISESDVKLALSVMNKVVESLATSPSK</sequence>
<evidence type="ECO:0000256" key="4">
    <source>
        <dbReference type="ARBA" id="ARBA00008954"/>
    </source>
</evidence>
<evidence type="ECO:0000256" key="3">
    <source>
        <dbReference type="ARBA" id="ARBA00005024"/>
    </source>
</evidence>
<name>A0A7S0ZFN2_9RHOD</name>
<gene>
    <name evidence="11" type="ORF">TOLI1172_LOCUS4704</name>
</gene>
<comment type="subcellular location">
    <subcellularLocation>
        <location evidence="2">Mitochondrion</location>
    </subcellularLocation>
</comment>
<evidence type="ECO:0000256" key="5">
    <source>
        <dbReference type="ARBA" id="ARBA00012919"/>
    </source>
</evidence>
<comment type="similarity">
    <text evidence="4 10">Belongs to the class-III pyridoxal-phosphate-dependent aminotransferase family.</text>
</comment>
<organism evidence="11">
    <name type="scientific">Timspurckia oligopyrenoides</name>
    <dbReference type="NCBI Taxonomy" id="708627"/>
    <lineage>
        <taxon>Eukaryota</taxon>
        <taxon>Rhodophyta</taxon>
        <taxon>Bangiophyceae</taxon>
        <taxon>Porphyridiales</taxon>
        <taxon>Porphyridiaceae</taxon>
        <taxon>Timspurckia</taxon>
    </lineage>
</organism>
<evidence type="ECO:0000256" key="6">
    <source>
        <dbReference type="ARBA" id="ARBA00022576"/>
    </source>
</evidence>
<comment type="cofactor">
    <cofactor evidence="1">
        <name>pyridoxal 5'-phosphate</name>
        <dbReference type="ChEBI" id="CHEBI:597326"/>
    </cofactor>
</comment>
<dbReference type="InterPro" id="IPR015421">
    <property type="entry name" value="PyrdxlP-dep_Trfase_major"/>
</dbReference>
<dbReference type="Pfam" id="PF00202">
    <property type="entry name" value="Aminotran_3"/>
    <property type="match status" value="1"/>
</dbReference>
<dbReference type="InterPro" id="IPR005814">
    <property type="entry name" value="Aminotrans_3"/>
</dbReference>
<dbReference type="InterPro" id="IPR015422">
    <property type="entry name" value="PyrdxlP-dep_Trfase_small"/>
</dbReference>
<dbReference type="Gene3D" id="3.90.1150.10">
    <property type="entry name" value="Aspartate Aminotransferase, domain 1"/>
    <property type="match status" value="1"/>
</dbReference>
<keyword evidence="7" id="KW-0028">Amino-acid biosynthesis</keyword>
<dbReference type="EMBL" id="HBFP01006591">
    <property type="protein sequence ID" value="CAD8820312.1"/>
    <property type="molecule type" value="Transcribed_RNA"/>
</dbReference>
<dbReference type="GO" id="GO:0030170">
    <property type="term" value="F:pyridoxal phosphate binding"/>
    <property type="evidence" value="ECO:0007669"/>
    <property type="project" value="InterPro"/>
</dbReference>
<evidence type="ECO:0000313" key="11">
    <source>
        <dbReference type="EMBL" id="CAD8820312.1"/>
    </source>
</evidence>
<dbReference type="NCBIfam" id="TIGR00707">
    <property type="entry name" value="argD"/>
    <property type="match status" value="1"/>
</dbReference>
<evidence type="ECO:0000256" key="2">
    <source>
        <dbReference type="ARBA" id="ARBA00004173"/>
    </source>
</evidence>
<evidence type="ECO:0000256" key="8">
    <source>
        <dbReference type="ARBA" id="ARBA00022679"/>
    </source>
</evidence>
<keyword evidence="8" id="KW-0808">Transferase</keyword>
<evidence type="ECO:0000256" key="9">
    <source>
        <dbReference type="ARBA" id="ARBA00022898"/>
    </source>
</evidence>